<dbReference type="AlphaFoldDB" id="A0AAJ1AIZ7"/>
<accession>A0AAJ1AIZ7</accession>
<reference evidence="1 2" key="1">
    <citation type="journal article" date="2021" name="bioRxiv">
        <title>Unraveling nitrogen, sulfur and carbon metabolic pathways and microbial community transcriptional responses to substrate deprivation and toxicity stresses in a bioreactor mimicking anoxic brackish coastal sediment conditions.</title>
        <authorList>
            <person name="Martins P.D."/>
            <person name="Echeveste M.J."/>
            <person name="Arshad A."/>
            <person name="Kurth J."/>
            <person name="Ouboter H."/>
            <person name="Jetten M.S.M."/>
            <person name="Welte C.U."/>
        </authorList>
    </citation>
    <scope>NUCLEOTIDE SEQUENCE [LARGE SCALE GENOMIC DNA]</scope>
    <source>
        <strain evidence="1">MAG_38</strain>
    </source>
</reference>
<comment type="caution">
    <text evidence="1">The sequence shown here is derived from an EMBL/GenBank/DDBJ whole genome shotgun (WGS) entry which is preliminary data.</text>
</comment>
<evidence type="ECO:0000313" key="1">
    <source>
        <dbReference type="EMBL" id="MBZ0160459.1"/>
    </source>
</evidence>
<dbReference type="EMBL" id="JAIOIU010000126">
    <property type="protein sequence ID" value="MBZ0160459.1"/>
    <property type="molecule type" value="Genomic_DNA"/>
</dbReference>
<name>A0AAJ1AIZ7_9BACT</name>
<proteinExistence type="predicted"/>
<evidence type="ECO:0000313" key="2">
    <source>
        <dbReference type="Proteomes" id="UP001197609"/>
    </source>
</evidence>
<sequence>MRGGSSLLQFTMPVLVLLMTGLWFAQPTEPQSSALAAGPDEGGSKKLIYYGWGVRDTQYVRDHWQAMEEMPFDGTGISIAIDRSKPTTGNGATENLVSWQVMGRRSFRVEEFRRAISDLQTAKWRRFTDNFLPIALSASGSAAGLNWFDEERWRIIANNVGVLARIAAEARLKGLILDPEHYNYALFSYTSQRWQIDRSFDEYGEVARRRGREVMTAIAAHLPDARIFALFGHTLPLSQLRPGKRLEDTEYSLLCAFYDGLLEAMPAGAYLIDGYEFAYPFKERHRFLEGYRRIRQDALQVSAVPEEYRKKVRAGFGLMLDYGGRPDYFTPKALQQALAYAIEISDGYVWLYSQGPQFFPPSQIDPSYIDALAAARRSN</sequence>
<gene>
    <name evidence="1" type="ORF">K8G79_10040</name>
</gene>
<protein>
    <submittedName>
        <fullName evidence="1">Uncharacterized protein</fullName>
    </submittedName>
</protein>
<dbReference type="Proteomes" id="UP001197609">
    <property type="component" value="Unassembled WGS sequence"/>
</dbReference>
<organism evidence="1 2">
    <name type="scientific">Candidatus Methylomirabilis tolerans</name>
    <dbReference type="NCBI Taxonomy" id="3123416"/>
    <lineage>
        <taxon>Bacteria</taxon>
        <taxon>Candidatus Methylomirabilota</taxon>
        <taxon>Candidatus Methylomirabilia</taxon>
        <taxon>Candidatus Methylomirabilales</taxon>
        <taxon>Candidatus Methylomirabilaceae</taxon>
        <taxon>Candidatus Methylomirabilis</taxon>
    </lineage>
</organism>